<dbReference type="AlphaFoldDB" id="A0A5Q6RX48"/>
<protein>
    <submittedName>
        <fullName evidence="4">ParA family protein</fullName>
    </submittedName>
</protein>
<name>A0A5Q6RX48_9ACTN</name>
<dbReference type="Gene3D" id="3.40.50.300">
    <property type="entry name" value="P-loop containing nucleotide triphosphate hydrolases"/>
    <property type="match status" value="1"/>
</dbReference>
<dbReference type="EMBL" id="VDFQ02000003">
    <property type="protein sequence ID" value="KAA1422618.1"/>
    <property type="molecule type" value="Genomic_DNA"/>
</dbReference>
<proteinExistence type="inferred from homology"/>
<dbReference type="Pfam" id="PF13614">
    <property type="entry name" value="AAA_31"/>
    <property type="match status" value="1"/>
</dbReference>
<evidence type="ECO:0000256" key="2">
    <source>
        <dbReference type="ARBA" id="ARBA00059092"/>
    </source>
</evidence>
<evidence type="ECO:0000259" key="3">
    <source>
        <dbReference type="Pfam" id="PF13614"/>
    </source>
</evidence>
<dbReference type="PANTHER" id="PTHR13696">
    <property type="entry name" value="P-LOOP CONTAINING NUCLEOSIDE TRIPHOSPHATE HYDROLASE"/>
    <property type="match status" value="1"/>
</dbReference>
<dbReference type="OrthoDB" id="9815116at2"/>
<organism evidence="4 5">
    <name type="scientific">Mumia zhuanghuii</name>
    <dbReference type="NCBI Taxonomy" id="2585211"/>
    <lineage>
        <taxon>Bacteria</taxon>
        <taxon>Bacillati</taxon>
        <taxon>Actinomycetota</taxon>
        <taxon>Actinomycetes</taxon>
        <taxon>Propionibacteriales</taxon>
        <taxon>Nocardioidaceae</taxon>
        <taxon>Mumia</taxon>
    </lineage>
</organism>
<sequence>MAAVTPRTAETRSGPRVLAVANQKGGVAKTTTVASLGVAMAQRGAHVLLVDLDPQASLTFSLGVDPEELDLSVRDVLVGSKSVQDVILVTDEAVHLLPATIELAQTEETLASMTGREQRLRVALEQVADDYDWILLDCPPSLGVLTAAALTAATDLLIPLQCETLAHRGVGQLLDTVHDVRAFTNPDLSVIGVLPTAYDGRTRHARAVLEAITESYGLEVVEPPIPRTVRFAEAPAYGRSILQTAATHRGAIAYRDVADRLLAST</sequence>
<comment type="caution">
    <text evidence="4">The sequence shown here is derived from an EMBL/GenBank/DDBJ whole genome shotgun (WGS) entry which is preliminary data.</text>
</comment>
<dbReference type="PANTHER" id="PTHR13696:SF99">
    <property type="entry name" value="COBYRINIC ACID AC-DIAMIDE SYNTHASE"/>
    <property type="match status" value="1"/>
</dbReference>
<dbReference type="FunFam" id="3.40.50.300:FF:000285">
    <property type="entry name" value="Sporulation initiation inhibitor Soj"/>
    <property type="match status" value="1"/>
</dbReference>
<dbReference type="InterPro" id="IPR027417">
    <property type="entry name" value="P-loop_NTPase"/>
</dbReference>
<reference evidence="4 5" key="1">
    <citation type="submission" date="2019-09" db="EMBL/GenBank/DDBJ databases">
        <title>Mumia zhuanghuii sp. nov. isolated from the intestinal contents of plateau pika (Ochotona curzoniae) in the Qinghai-Tibet plateau of China.</title>
        <authorList>
            <person name="Tian Z."/>
        </authorList>
    </citation>
    <scope>NUCLEOTIDE SEQUENCE [LARGE SCALE GENOMIC DNA]</scope>
    <source>
        <strain evidence="5">350</strain>
    </source>
</reference>
<dbReference type="InterPro" id="IPR025669">
    <property type="entry name" value="AAA_dom"/>
</dbReference>
<dbReference type="Proteomes" id="UP000307768">
    <property type="component" value="Unassembled WGS sequence"/>
</dbReference>
<accession>A0A5Q6RX48</accession>
<gene>
    <name evidence="4" type="ORF">FE697_010525</name>
</gene>
<dbReference type="PIRSF" id="PIRSF009320">
    <property type="entry name" value="Nuc_binding_HP_1000"/>
    <property type="match status" value="1"/>
</dbReference>
<dbReference type="CDD" id="cd02042">
    <property type="entry name" value="ParAB_family"/>
    <property type="match status" value="1"/>
</dbReference>
<dbReference type="InterPro" id="IPR050678">
    <property type="entry name" value="DNA_Partitioning_ATPase"/>
</dbReference>
<feature type="domain" description="AAA" evidence="3">
    <location>
        <begin position="16"/>
        <end position="189"/>
    </location>
</feature>
<evidence type="ECO:0000313" key="5">
    <source>
        <dbReference type="Proteomes" id="UP000307768"/>
    </source>
</evidence>
<comment type="similarity">
    <text evidence="1">Belongs to the ParA family.</text>
</comment>
<evidence type="ECO:0000256" key="1">
    <source>
        <dbReference type="ARBA" id="ARBA00006976"/>
    </source>
</evidence>
<comment type="function">
    <text evidence="2">May play a role in septum formation.</text>
</comment>
<dbReference type="SUPFAM" id="SSF52540">
    <property type="entry name" value="P-loop containing nucleoside triphosphate hydrolases"/>
    <property type="match status" value="1"/>
</dbReference>
<evidence type="ECO:0000313" key="4">
    <source>
        <dbReference type="EMBL" id="KAA1422618.1"/>
    </source>
</evidence>